<accession>A0A915EBE2</accession>
<proteinExistence type="predicted"/>
<reference evidence="2" key="1">
    <citation type="submission" date="2022-11" db="UniProtKB">
        <authorList>
            <consortium name="WormBaseParasite"/>
        </authorList>
    </citation>
    <scope>IDENTIFICATION</scope>
</reference>
<sequence length="236" mass="26698">MKAQHLGYYLSAPRRPVVYNEWADDSQIHESVHNSLHSQSAASSKFKTLNSADNSTALETCPVTANKRSSPVVRIDEEEVDETLHLAKPLENSRDSSAELGSENADNDTLEAFCLRITEHLEIRPQTKPLELEDTKETVLKSCVQLSKLGQLSFDIGQILSDKTGKFSESFLKEAEKRMKDAMSIAIHWNMRRRAPENASYLLALSLRNQLAEYFRAAFAIHTKLQLSLKLFPMNY</sequence>
<dbReference type="AlphaFoldDB" id="A0A915EBE2"/>
<protein>
    <submittedName>
        <fullName evidence="2">Uncharacterized protein</fullName>
    </submittedName>
</protein>
<evidence type="ECO:0000313" key="2">
    <source>
        <dbReference type="WBParaSite" id="jg4556"/>
    </source>
</evidence>
<name>A0A915EBE2_9BILA</name>
<organism evidence="1 2">
    <name type="scientific">Ditylenchus dipsaci</name>
    <dbReference type="NCBI Taxonomy" id="166011"/>
    <lineage>
        <taxon>Eukaryota</taxon>
        <taxon>Metazoa</taxon>
        <taxon>Ecdysozoa</taxon>
        <taxon>Nematoda</taxon>
        <taxon>Chromadorea</taxon>
        <taxon>Rhabditida</taxon>
        <taxon>Tylenchina</taxon>
        <taxon>Tylenchomorpha</taxon>
        <taxon>Sphaerularioidea</taxon>
        <taxon>Anguinidae</taxon>
        <taxon>Anguininae</taxon>
        <taxon>Ditylenchus</taxon>
    </lineage>
</organism>
<dbReference type="WBParaSite" id="jg4556">
    <property type="protein sequence ID" value="jg4556"/>
    <property type="gene ID" value="jg4556"/>
</dbReference>
<dbReference type="Proteomes" id="UP000887574">
    <property type="component" value="Unplaced"/>
</dbReference>
<evidence type="ECO:0000313" key="1">
    <source>
        <dbReference type="Proteomes" id="UP000887574"/>
    </source>
</evidence>
<keyword evidence="1" id="KW-1185">Reference proteome</keyword>